<feature type="domain" description="Transposase IS116/IS110/IS902 C-terminal" evidence="2">
    <location>
        <begin position="2"/>
        <end position="45"/>
    </location>
</feature>
<comment type="caution">
    <text evidence="3">The sequence shown here is derived from an EMBL/GenBank/DDBJ whole genome shotgun (WGS) entry which is preliminary data.</text>
</comment>
<evidence type="ECO:0000313" key="3">
    <source>
        <dbReference type="EMBL" id="RLV51407.1"/>
    </source>
</evidence>
<proteinExistence type="predicted"/>
<reference evidence="3 4" key="1">
    <citation type="submission" date="2018-10" db="EMBL/GenBank/DDBJ databases">
        <title>Aeromicrobium sp. 9W16Y-2 whole genome shotgun sequence.</title>
        <authorList>
            <person name="Li F."/>
        </authorList>
    </citation>
    <scope>NUCLEOTIDE SEQUENCE [LARGE SCALE GENOMIC DNA]</scope>
    <source>
        <strain evidence="3 4">9W16Y-2</strain>
    </source>
</reference>
<evidence type="ECO:0000313" key="4">
    <source>
        <dbReference type="Proteomes" id="UP000282515"/>
    </source>
</evidence>
<evidence type="ECO:0000259" key="2">
    <source>
        <dbReference type="Pfam" id="PF02371"/>
    </source>
</evidence>
<protein>
    <submittedName>
        <fullName evidence="3">IS110 family transposase</fullName>
    </submittedName>
</protein>
<dbReference type="InterPro" id="IPR047650">
    <property type="entry name" value="Transpos_IS110"/>
</dbReference>
<accession>A0A3L8P8M1</accession>
<dbReference type="GO" id="GO:0006313">
    <property type="term" value="P:DNA transposition"/>
    <property type="evidence" value="ECO:0007669"/>
    <property type="project" value="InterPro"/>
</dbReference>
<feature type="non-terminal residue" evidence="3">
    <location>
        <position position="1"/>
    </location>
</feature>
<dbReference type="Proteomes" id="UP000282515">
    <property type="component" value="Unassembled WGS sequence"/>
</dbReference>
<keyword evidence="4" id="KW-1185">Reference proteome</keyword>
<dbReference type="GO" id="GO:0003677">
    <property type="term" value="F:DNA binding"/>
    <property type="evidence" value="ECO:0007669"/>
    <property type="project" value="InterPro"/>
</dbReference>
<dbReference type="EMBL" id="RDBF01000212">
    <property type="protein sequence ID" value="RLV51407.1"/>
    <property type="molecule type" value="Genomic_DNA"/>
</dbReference>
<dbReference type="RefSeq" id="WP_166376121.1">
    <property type="nucleotide sequence ID" value="NZ_RDBF01000212.1"/>
</dbReference>
<dbReference type="InterPro" id="IPR003346">
    <property type="entry name" value="Transposase_20"/>
</dbReference>
<dbReference type="PANTHER" id="PTHR33055">
    <property type="entry name" value="TRANSPOSASE FOR INSERTION SEQUENCE ELEMENT IS1111A"/>
    <property type="match status" value="1"/>
</dbReference>
<name>A0A3L8P8M1_9ACTN</name>
<dbReference type="GO" id="GO:0004803">
    <property type="term" value="F:transposase activity"/>
    <property type="evidence" value="ECO:0007669"/>
    <property type="project" value="InterPro"/>
</dbReference>
<dbReference type="AlphaFoldDB" id="A0A3L8P8M1"/>
<dbReference type="Pfam" id="PF02371">
    <property type="entry name" value="Transposase_20"/>
    <property type="match status" value="1"/>
</dbReference>
<gene>
    <name evidence="3" type="ORF">D9V41_17015</name>
</gene>
<evidence type="ECO:0000256" key="1">
    <source>
        <dbReference type="SAM" id="MobiDB-lite"/>
    </source>
</evidence>
<sequence length="87" mass="9631">TGVAPIPASSGQTRRMRLHRGGDRQANKTIHMIAVGRLKNHQPAIDYLERRLSEGLSKKDAIRAMKRLIARELHGALKADLKALDAL</sequence>
<feature type="region of interest" description="Disordered" evidence="1">
    <location>
        <begin position="1"/>
        <end position="26"/>
    </location>
</feature>
<organism evidence="3 4">
    <name type="scientific">Aeromicrobium phragmitis</name>
    <dbReference type="NCBI Taxonomy" id="2478914"/>
    <lineage>
        <taxon>Bacteria</taxon>
        <taxon>Bacillati</taxon>
        <taxon>Actinomycetota</taxon>
        <taxon>Actinomycetes</taxon>
        <taxon>Propionibacteriales</taxon>
        <taxon>Nocardioidaceae</taxon>
        <taxon>Aeromicrobium</taxon>
    </lineage>
</organism>
<dbReference type="PANTHER" id="PTHR33055:SF16">
    <property type="entry name" value="TRANSPOSASE FOR INSERTION SEQUENCE ELEMENT IS1547"/>
    <property type="match status" value="1"/>
</dbReference>